<evidence type="ECO:0000313" key="1">
    <source>
        <dbReference type="EMBL" id="MBB4095070.1"/>
    </source>
</evidence>
<reference evidence="1 2" key="1">
    <citation type="submission" date="2020-08" db="EMBL/GenBank/DDBJ databases">
        <title>Genomic Encyclopedia of Type Strains, Phase IV (KMG-IV): sequencing the most valuable type-strain genomes for metagenomic binning, comparative biology and taxonomic classification.</title>
        <authorList>
            <person name="Goeker M."/>
        </authorList>
    </citation>
    <scope>NUCLEOTIDE SEQUENCE [LARGE SCALE GENOMIC DNA]</scope>
    <source>
        <strain evidence="1 2">DSM 23868</strain>
    </source>
</reference>
<accession>A0AB34YW87</accession>
<proteinExistence type="predicted"/>
<keyword evidence="2" id="KW-1185">Reference proteome</keyword>
<protein>
    <submittedName>
        <fullName evidence="1">Uncharacterized protein</fullName>
    </submittedName>
</protein>
<name>A0AB34YW87_9HYPH</name>
<gene>
    <name evidence="1" type="ORF">GGQ79_003609</name>
</gene>
<evidence type="ECO:0000313" key="2">
    <source>
        <dbReference type="Proteomes" id="UP000553980"/>
    </source>
</evidence>
<comment type="caution">
    <text evidence="1">The sequence shown here is derived from an EMBL/GenBank/DDBJ whole genome shotgun (WGS) entry which is preliminary data.</text>
</comment>
<dbReference type="EMBL" id="JACIEX010000008">
    <property type="protein sequence ID" value="MBB4095070.1"/>
    <property type="molecule type" value="Genomic_DNA"/>
</dbReference>
<dbReference type="Proteomes" id="UP000553980">
    <property type="component" value="Unassembled WGS sequence"/>
</dbReference>
<organism evidence="1 2">
    <name type="scientific">Brucella pecoris</name>
    <dbReference type="NCBI Taxonomy" id="867683"/>
    <lineage>
        <taxon>Bacteria</taxon>
        <taxon>Pseudomonadati</taxon>
        <taxon>Pseudomonadota</taxon>
        <taxon>Alphaproteobacteria</taxon>
        <taxon>Hyphomicrobiales</taxon>
        <taxon>Brucellaceae</taxon>
        <taxon>Brucella/Ochrobactrum group</taxon>
        <taxon>Brucella</taxon>
    </lineage>
</organism>
<dbReference type="AlphaFoldDB" id="A0AB34YW87"/>
<sequence>MVLFKTESLEPLYPFVFTYVFIPKPVPTFGKIL</sequence>